<dbReference type="Gene3D" id="3.30.1360.170">
    <property type="match status" value="1"/>
</dbReference>
<dbReference type="PANTHER" id="PTHR34934">
    <property type="entry name" value="FLAVIN-DEPENDENT THYMIDYLATE SYNTHASE"/>
    <property type="match status" value="1"/>
</dbReference>
<dbReference type="GO" id="GO:0004799">
    <property type="term" value="F:thymidylate synthase activity"/>
    <property type="evidence" value="ECO:0007669"/>
    <property type="project" value="TreeGrafter"/>
</dbReference>
<dbReference type="GO" id="GO:0070402">
    <property type="term" value="F:NADPH binding"/>
    <property type="evidence" value="ECO:0007669"/>
    <property type="project" value="TreeGrafter"/>
</dbReference>
<dbReference type="GO" id="GO:0050660">
    <property type="term" value="F:flavin adenine dinucleotide binding"/>
    <property type="evidence" value="ECO:0007669"/>
    <property type="project" value="InterPro"/>
</dbReference>
<evidence type="ECO:0008006" key="2">
    <source>
        <dbReference type="Google" id="ProtNLM"/>
    </source>
</evidence>
<name>A0A0F9R1Z0_9ZZZZ</name>
<dbReference type="InterPro" id="IPR036098">
    <property type="entry name" value="Thymidylate_synthase_ThyX_sf"/>
</dbReference>
<organism evidence="1">
    <name type="scientific">marine sediment metagenome</name>
    <dbReference type="NCBI Taxonomy" id="412755"/>
    <lineage>
        <taxon>unclassified sequences</taxon>
        <taxon>metagenomes</taxon>
        <taxon>ecological metagenomes</taxon>
    </lineage>
</organism>
<dbReference type="AlphaFoldDB" id="A0A0F9R1Z0"/>
<dbReference type="SUPFAM" id="SSF69796">
    <property type="entry name" value="Thymidylate synthase-complementing protein Thy1"/>
    <property type="match status" value="1"/>
</dbReference>
<dbReference type="EMBL" id="LAZR01001102">
    <property type="protein sequence ID" value="KKN50645.1"/>
    <property type="molecule type" value="Genomic_DNA"/>
</dbReference>
<dbReference type="InterPro" id="IPR003669">
    <property type="entry name" value="Thymidylate_synthase_ThyX"/>
</dbReference>
<proteinExistence type="inferred from homology"/>
<accession>A0A0F9R1Z0</accession>
<dbReference type="NCBIfam" id="TIGR02170">
    <property type="entry name" value="thyX"/>
    <property type="match status" value="1"/>
</dbReference>
<dbReference type="PROSITE" id="PS51331">
    <property type="entry name" value="THYX"/>
    <property type="match status" value="1"/>
</dbReference>
<comment type="caution">
    <text evidence="1">The sequence shown here is derived from an EMBL/GenBank/DDBJ whole genome shotgun (WGS) entry which is preliminary data.</text>
</comment>
<dbReference type="HAMAP" id="MF_01408">
    <property type="entry name" value="ThyX"/>
    <property type="match status" value="1"/>
</dbReference>
<evidence type="ECO:0000313" key="1">
    <source>
        <dbReference type="EMBL" id="KKN50645.1"/>
    </source>
</evidence>
<dbReference type="PANTHER" id="PTHR34934:SF1">
    <property type="entry name" value="FLAVIN-DEPENDENT THYMIDYLATE SYNTHASE"/>
    <property type="match status" value="1"/>
</dbReference>
<sequence>MTKRIDVLDHHGFVELVDVMGDDQAIIDAARVSIAGENVRPVQENRGLIRYLMRKRHTTPFEMVELKFRAKMPIFVARQWVRHRTASINEMSARYSELPAESYTPLSIRLMRQSKNNKQGSASETVLNADLHAESFKRESDDAFSAYQYRLEAGMARELARINLPLSTYTQWIWKIDLHNLFHFLSLRLDSHAQYEIRVYAEAMAELIKPIVPLAWEAFEDYRLNGMFLTRHEVKALAKILATASVPAVDKGDFPTEREADEFLDKVQRFVNELGWGS</sequence>
<protein>
    <recommendedName>
        <fullName evidence="2">Thymidylate synthase (FAD)</fullName>
    </recommendedName>
</protein>
<dbReference type="CDD" id="cd20175">
    <property type="entry name" value="ThyX"/>
    <property type="match status" value="1"/>
</dbReference>
<dbReference type="Pfam" id="PF02511">
    <property type="entry name" value="Thy1"/>
    <property type="match status" value="1"/>
</dbReference>
<reference evidence="1" key="1">
    <citation type="journal article" date="2015" name="Nature">
        <title>Complex archaea that bridge the gap between prokaryotes and eukaryotes.</title>
        <authorList>
            <person name="Spang A."/>
            <person name="Saw J.H."/>
            <person name="Jorgensen S.L."/>
            <person name="Zaremba-Niedzwiedzka K."/>
            <person name="Martijn J."/>
            <person name="Lind A.E."/>
            <person name="van Eijk R."/>
            <person name="Schleper C."/>
            <person name="Guy L."/>
            <person name="Ettema T.J."/>
        </authorList>
    </citation>
    <scope>NUCLEOTIDE SEQUENCE</scope>
</reference>
<dbReference type="GO" id="GO:0006231">
    <property type="term" value="P:dTMP biosynthetic process"/>
    <property type="evidence" value="ECO:0007669"/>
    <property type="project" value="InterPro"/>
</dbReference>
<gene>
    <name evidence="1" type="ORF">LCGC14_0630720</name>
</gene>
<dbReference type="GO" id="GO:0050797">
    <property type="term" value="F:thymidylate synthase (FAD) activity"/>
    <property type="evidence" value="ECO:0007669"/>
    <property type="project" value="InterPro"/>
</dbReference>